<evidence type="ECO:0000313" key="17">
    <source>
        <dbReference type="EMBL" id="KAL0485157.1"/>
    </source>
</evidence>
<dbReference type="InterPro" id="IPR017853">
    <property type="entry name" value="GH"/>
</dbReference>
<feature type="binding site" evidence="14">
    <location>
        <position position="138"/>
    </location>
    <ligand>
        <name>substrate</name>
    </ligand>
</feature>
<dbReference type="PANTHER" id="PTHR10357:SF215">
    <property type="entry name" value="ALPHA-AMYLASE 1"/>
    <property type="match status" value="1"/>
</dbReference>
<dbReference type="Gene3D" id="3.20.20.80">
    <property type="entry name" value="Glycosidases"/>
    <property type="match status" value="1"/>
</dbReference>
<dbReference type="PIRSF" id="PIRSF001024">
    <property type="entry name" value="Alph-amyl_fung"/>
    <property type="match status" value="1"/>
</dbReference>
<dbReference type="InterPro" id="IPR013780">
    <property type="entry name" value="Glyco_hydro_b"/>
</dbReference>
<keyword evidence="8" id="KW-0106">Calcium</keyword>
<dbReference type="PANTHER" id="PTHR10357">
    <property type="entry name" value="ALPHA-AMYLASE FAMILY MEMBER"/>
    <property type="match status" value="1"/>
</dbReference>
<feature type="active site" description="Nucleophile" evidence="11">
    <location>
        <position position="214"/>
    </location>
</feature>
<feature type="active site" description="Proton donor" evidence="11">
    <location>
        <position position="244"/>
    </location>
</feature>
<evidence type="ECO:0000256" key="12">
    <source>
        <dbReference type="PIRSR" id="PIRSR001024-2"/>
    </source>
</evidence>
<comment type="similarity">
    <text evidence="3">Belongs to the glycosyl hydrolase 13 family.</text>
</comment>
<reference evidence="17 18" key="1">
    <citation type="submission" date="2024-03" db="EMBL/GenBank/DDBJ databases">
        <title>The Acrasis kona genome and developmental transcriptomes reveal deep origins of eukaryotic multicellular pathways.</title>
        <authorList>
            <person name="Sheikh S."/>
            <person name="Fu C.-J."/>
            <person name="Brown M.W."/>
            <person name="Baldauf S.L."/>
        </authorList>
    </citation>
    <scope>NUCLEOTIDE SEQUENCE [LARGE SCALE GENOMIC DNA]</scope>
    <source>
        <strain evidence="17 18">ATCC MYA-3509</strain>
    </source>
</reference>
<dbReference type="GO" id="GO:0005975">
    <property type="term" value="P:carbohydrate metabolic process"/>
    <property type="evidence" value="ECO:0007669"/>
    <property type="project" value="InterPro"/>
</dbReference>
<feature type="domain" description="Glycosyl hydrolase family 13 catalytic" evidence="16">
    <location>
        <begin position="37"/>
        <end position="381"/>
    </location>
</feature>
<evidence type="ECO:0000256" key="4">
    <source>
        <dbReference type="ARBA" id="ARBA00012595"/>
    </source>
</evidence>
<protein>
    <recommendedName>
        <fullName evidence="4">alpha-amylase</fullName>
        <ecNumber evidence="4">3.2.1.1</ecNumber>
    </recommendedName>
</protein>
<evidence type="ECO:0000256" key="10">
    <source>
        <dbReference type="ARBA" id="ARBA00023295"/>
    </source>
</evidence>
<keyword evidence="10" id="KW-0326">Glycosidase</keyword>
<dbReference type="Gene3D" id="2.60.40.1180">
    <property type="entry name" value="Golgi alpha-mannosidase II"/>
    <property type="match status" value="1"/>
</dbReference>
<dbReference type="AlphaFoldDB" id="A0AAW2Z7G5"/>
<feature type="chain" id="PRO_5043397041" description="alpha-amylase" evidence="15">
    <location>
        <begin position="22"/>
        <end position="473"/>
    </location>
</feature>
<evidence type="ECO:0000256" key="14">
    <source>
        <dbReference type="PIRSR" id="PIRSR001024-5"/>
    </source>
</evidence>
<evidence type="ECO:0000256" key="15">
    <source>
        <dbReference type="SAM" id="SignalP"/>
    </source>
</evidence>
<feature type="disulfide bond" evidence="13">
    <location>
        <begin position="162"/>
        <end position="176"/>
    </location>
</feature>
<feature type="disulfide bond" evidence="13">
    <location>
        <begin position="53"/>
        <end position="60"/>
    </location>
</feature>
<accession>A0AAW2Z7G5</accession>
<evidence type="ECO:0000256" key="3">
    <source>
        <dbReference type="ARBA" id="ARBA00008061"/>
    </source>
</evidence>
<evidence type="ECO:0000256" key="8">
    <source>
        <dbReference type="ARBA" id="ARBA00022837"/>
    </source>
</evidence>
<organism evidence="17 18">
    <name type="scientific">Acrasis kona</name>
    <dbReference type="NCBI Taxonomy" id="1008807"/>
    <lineage>
        <taxon>Eukaryota</taxon>
        <taxon>Discoba</taxon>
        <taxon>Heterolobosea</taxon>
        <taxon>Tetramitia</taxon>
        <taxon>Eutetramitia</taxon>
        <taxon>Acrasidae</taxon>
        <taxon>Acrasis</taxon>
    </lineage>
</organism>
<dbReference type="InterPro" id="IPR013777">
    <property type="entry name" value="A-amylase-like"/>
</dbReference>
<dbReference type="SUPFAM" id="SSF51011">
    <property type="entry name" value="Glycosyl hydrolase domain"/>
    <property type="match status" value="1"/>
</dbReference>
<dbReference type="SUPFAM" id="SSF51445">
    <property type="entry name" value="(Trans)glycosidases"/>
    <property type="match status" value="1"/>
</dbReference>
<feature type="binding site" evidence="14">
    <location>
        <position position="310"/>
    </location>
    <ligand>
        <name>substrate</name>
    </ligand>
</feature>
<feature type="site" description="Transition state stabilizer" evidence="12">
    <location>
        <position position="310"/>
    </location>
</feature>
<feature type="binding site" evidence="14">
    <location>
        <position position="357"/>
    </location>
    <ligand>
        <name>substrate</name>
    </ligand>
</feature>
<dbReference type="EC" id="3.2.1.1" evidence="4"/>
<keyword evidence="6 15" id="KW-0732">Signal</keyword>
<feature type="binding site" evidence="14">
    <location>
        <position position="248"/>
    </location>
    <ligand>
        <name>substrate</name>
    </ligand>
</feature>
<keyword evidence="5" id="KW-0479">Metal-binding</keyword>
<evidence type="ECO:0000256" key="9">
    <source>
        <dbReference type="ARBA" id="ARBA00023277"/>
    </source>
</evidence>
<evidence type="ECO:0000256" key="7">
    <source>
        <dbReference type="ARBA" id="ARBA00022801"/>
    </source>
</evidence>
<dbReference type="Proteomes" id="UP001431209">
    <property type="component" value="Unassembled WGS sequence"/>
</dbReference>
<dbReference type="Pfam" id="PF00128">
    <property type="entry name" value="Alpha-amylase"/>
    <property type="match status" value="1"/>
</dbReference>
<keyword evidence="18" id="KW-1185">Reference proteome</keyword>
<evidence type="ECO:0000256" key="11">
    <source>
        <dbReference type="PIRSR" id="PIRSR001024-1"/>
    </source>
</evidence>
<comment type="catalytic activity">
    <reaction evidence="1">
        <text>Endohydrolysis of (1-&gt;4)-alpha-D-glucosidic linkages in polysaccharides containing three or more (1-&gt;4)-alpha-linked D-glucose units.</text>
        <dbReference type="EC" id="3.2.1.1"/>
    </reaction>
</comment>
<name>A0AAW2Z7G5_9EUKA</name>
<sequence length="473" mass="54770">MNKSTLLLSLALIVLSGLTASVHTSTKDEWKKRTIYQLLTDRFSVGGPNGHECDNLSNYCGGTFNGIKSQLDYIQGMGFDAIWISPVVENTDGGYHGYWAKDLYKINPRFGTEDDLRSLVDECHKRDIWVMVDVVYNHVGPIDTEYSQIKDFNKPEHYHTKCQVTNFNDPGNMEFCRLSNLPDLDQNHPEVHKILSDWTVWLVEKFNLDGLRIDTVAFINKDFWSALKKETLEGRLKDIYVVGEVFDGRSDFINQYGSIIGGVLNYPMYYTVQNVYGRSESMYQIRNRMYEQDAVFSDADALGTFIDNHDNNRFLNLQGDWKLFMNALTYTIFGRGIPIVYYGSEQLFNGAHDPFNRETLWNKFNTQSDMYKFMSKLVNTRRNHIDNIAASKQVERYITDKLYAFTRGDVFVATTNVGSYRDQRIEFEVTYHEYAEGTTLCNIFYENDCVKVQNNKFPVVLTYGESKVFVPRK</sequence>
<evidence type="ECO:0000256" key="6">
    <source>
        <dbReference type="ARBA" id="ARBA00022729"/>
    </source>
</evidence>
<dbReference type="SMART" id="SM00642">
    <property type="entry name" value="Aamy"/>
    <property type="match status" value="1"/>
</dbReference>
<keyword evidence="7" id="KW-0378">Hydrolase</keyword>
<evidence type="ECO:0000256" key="1">
    <source>
        <dbReference type="ARBA" id="ARBA00000548"/>
    </source>
</evidence>
<feature type="signal peptide" evidence="15">
    <location>
        <begin position="1"/>
        <end position="21"/>
    </location>
</feature>
<dbReference type="GO" id="GO:0004556">
    <property type="term" value="F:alpha-amylase activity"/>
    <property type="evidence" value="ECO:0007669"/>
    <property type="project" value="UniProtKB-EC"/>
</dbReference>
<dbReference type="InterPro" id="IPR006047">
    <property type="entry name" value="GH13_cat_dom"/>
</dbReference>
<evidence type="ECO:0000256" key="5">
    <source>
        <dbReference type="ARBA" id="ARBA00022723"/>
    </source>
</evidence>
<gene>
    <name evidence="17" type="ORF">AKO1_004358</name>
</gene>
<feature type="binding site" evidence="14">
    <location>
        <position position="212"/>
    </location>
    <ligand>
        <name>substrate</name>
    </ligand>
</feature>
<keyword evidence="13" id="KW-1015">Disulfide bond</keyword>
<evidence type="ECO:0000313" key="18">
    <source>
        <dbReference type="Proteomes" id="UP001431209"/>
    </source>
</evidence>
<dbReference type="GO" id="GO:0005509">
    <property type="term" value="F:calcium ion binding"/>
    <property type="evidence" value="ECO:0007669"/>
    <property type="project" value="InterPro"/>
</dbReference>
<proteinExistence type="inferred from homology"/>
<evidence type="ECO:0000256" key="2">
    <source>
        <dbReference type="ARBA" id="ARBA00001913"/>
    </source>
</evidence>
<dbReference type="EMBL" id="JAOPGA020001109">
    <property type="protein sequence ID" value="KAL0485157.1"/>
    <property type="molecule type" value="Genomic_DNA"/>
</dbReference>
<feature type="binding site" evidence="14">
    <location>
        <position position="99"/>
    </location>
    <ligand>
        <name>substrate</name>
    </ligand>
</feature>
<evidence type="ECO:0000256" key="13">
    <source>
        <dbReference type="PIRSR" id="PIRSR001024-4"/>
    </source>
</evidence>
<comment type="caution">
    <text evidence="17">The sequence shown here is derived from an EMBL/GenBank/DDBJ whole genome shotgun (WGS) entry which is preliminary data.</text>
</comment>
<comment type="cofactor">
    <cofactor evidence="2">
        <name>Ca(2+)</name>
        <dbReference type="ChEBI" id="CHEBI:29108"/>
    </cofactor>
</comment>
<keyword evidence="9" id="KW-0119">Carbohydrate metabolism</keyword>
<evidence type="ECO:0000259" key="16">
    <source>
        <dbReference type="SMART" id="SM00642"/>
    </source>
</evidence>